<keyword evidence="1" id="KW-0540">Nuclease</keyword>
<gene>
    <name evidence="7" type="ORF">R5R35_013427</name>
</gene>
<evidence type="ECO:0000313" key="7">
    <source>
        <dbReference type="EMBL" id="KAK7874022.1"/>
    </source>
</evidence>
<feature type="domain" description="Mut7-C RNAse" evidence="6">
    <location>
        <begin position="719"/>
        <end position="751"/>
    </location>
</feature>
<dbReference type="InterPro" id="IPR052408">
    <property type="entry name" value="Exonuclease_MUT-7-like"/>
</dbReference>
<evidence type="ECO:0000256" key="4">
    <source>
        <dbReference type="SAM" id="MobiDB-lite"/>
    </source>
</evidence>
<evidence type="ECO:0008006" key="9">
    <source>
        <dbReference type="Google" id="ProtNLM"/>
    </source>
</evidence>
<feature type="region of interest" description="Disordered" evidence="4">
    <location>
        <begin position="667"/>
        <end position="686"/>
    </location>
</feature>
<reference evidence="7 8" key="1">
    <citation type="submission" date="2024-03" db="EMBL/GenBank/DDBJ databases">
        <title>The genome assembly and annotation of the cricket Gryllus longicercus Weissman &amp; Gray.</title>
        <authorList>
            <person name="Szrajer S."/>
            <person name="Gray D."/>
            <person name="Ylla G."/>
        </authorList>
    </citation>
    <scope>NUCLEOTIDE SEQUENCE [LARGE SCALE GENOMIC DNA]</scope>
    <source>
        <strain evidence="7">DAG 2021-001</strain>
        <tissue evidence="7">Whole body minus gut</tissue>
    </source>
</reference>
<evidence type="ECO:0000259" key="5">
    <source>
        <dbReference type="Pfam" id="PF01612"/>
    </source>
</evidence>
<organism evidence="7 8">
    <name type="scientific">Gryllus longicercus</name>
    <dbReference type="NCBI Taxonomy" id="2509291"/>
    <lineage>
        <taxon>Eukaryota</taxon>
        <taxon>Metazoa</taxon>
        <taxon>Ecdysozoa</taxon>
        <taxon>Arthropoda</taxon>
        <taxon>Hexapoda</taxon>
        <taxon>Insecta</taxon>
        <taxon>Pterygota</taxon>
        <taxon>Neoptera</taxon>
        <taxon>Polyneoptera</taxon>
        <taxon>Orthoptera</taxon>
        <taxon>Ensifera</taxon>
        <taxon>Gryllidea</taxon>
        <taxon>Grylloidea</taxon>
        <taxon>Gryllidae</taxon>
        <taxon>Gryllinae</taxon>
        <taxon>Gryllus</taxon>
    </lineage>
</organism>
<dbReference type="PANTHER" id="PTHR47765">
    <property type="entry name" value="3'-5' EXONUCLEASE DOMAIN-CONTAINING PROTEIN"/>
    <property type="match status" value="1"/>
</dbReference>
<protein>
    <recommendedName>
        <fullName evidence="9">Exonuclease mut-7 homolog</fullName>
    </recommendedName>
</protein>
<keyword evidence="8" id="KW-1185">Reference proteome</keyword>
<dbReference type="SUPFAM" id="SSF53098">
    <property type="entry name" value="Ribonuclease H-like"/>
    <property type="match status" value="1"/>
</dbReference>
<dbReference type="GO" id="GO:0008408">
    <property type="term" value="F:3'-5' exonuclease activity"/>
    <property type="evidence" value="ECO:0007669"/>
    <property type="project" value="InterPro"/>
</dbReference>
<dbReference type="InterPro" id="IPR002782">
    <property type="entry name" value="Mut7-C_RNAse_dom"/>
</dbReference>
<feature type="domain" description="Mut7-C RNAse" evidence="6">
    <location>
        <begin position="535"/>
        <end position="646"/>
    </location>
</feature>
<proteinExistence type="predicted"/>
<dbReference type="CDD" id="cd06146">
    <property type="entry name" value="mut-7_like_exo"/>
    <property type="match status" value="1"/>
</dbReference>
<evidence type="ECO:0000313" key="8">
    <source>
        <dbReference type="Proteomes" id="UP001378592"/>
    </source>
</evidence>
<dbReference type="AlphaFoldDB" id="A0AAN9WDV0"/>
<sequence>MEEFTKWVRDKEDSFAHLLVSDVKLQAFYVITRQHNMSLVKMVCSVYKMLEENYIFIAPINQFLRNKQYKEACQVAAFLKLHDHFSIEDFLIPLVIQDKMNVAEEFLHGSFVHQKQLVLFLDNLLAQRNIGNEVEMLISKYDIPDAKKSKMLYKPLGKLVARLMKIYNLPRDLAPNLNRKRNEGALQFLVYKRYVQHTLGRDSFREMVYEATTANPNLQREVVIQVNLAGDVQEAVFWAREFGIPRAECPTRIQELLDSGPSFPTEEEENWDDNPGINFHTLSLSDSQIVLVDTPVKFREFLFEVSSAEIVGIDSEWKPQFGTMKNGLALVQVATHNRVYILDIILTGSHQDCSWEEAGAKLFGNEKIIKLGFGVSSDLNMMLQCLPNLERTVQNKNGYLDLTSLWKRLTKEFNFKFPYTAQEGGESLTYLVELCLGKCLDKSDQFSNWERRPLRESQIRYAALDAYCLIEVFDVLKENAERQEIPFRDICLELMAKTNNEVKKTHKSRRSRRVDGPPLEVVCPFEGPISVSELKMLCDKGLEGLGQQLRKVGIDTLTLNAVDSPERCIQIAKQDSRIVVVRGRSTYAKISQYVPRGFCYPVATETVHEQLREILQHFNIRVRQEDIFSRCKLCNGASFVKVSQSTMKILKSCVKVTITSPPLDNDDHNDYTGFSSESDGYSDDGLSPPIKSNSQVQKFVENVDINLCRTRKGVPIQVNVLPPECINSISEFNICEVCGRIYWDGSHFERFINGKMKDIICE</sequence>
<feature type="domain" description="3'-5' exonuclease" evidence="5">
    <location>
        <begin position="291"/>
        <end position="478"/>
    </location>
</feature>
<evidence type="ECO:0000259" key="6">
    <source>
        <dbReference type="Pfam" id="PF01927"/>
    </source>
</evidence>
<keyword evidence="3" id="KW-0269">Exonuclease</keyword>
<dbReference type="GO" id="GO:0003676">
    <property type="term" value="F:nucleic acid binding"/>
    <property type="evidence" value="ECO:0007669"/>
    <property type="project" value="InterPro"/>
</dbReference>
<dbReference type="InterPro" id="IPR037432">
    <property type="entry name" value="Mut-7_DEDDy_dom"/>
</dbReference>
<evidence type="ECO:0000256" key="2">
    <source>
        <dbReference type="ARBA" id="ARBA00022801"/>
    </source>
</evidence>
<dbReference type="Pfam" id="PF01612">
    <property type="entry name" value="DNA_pol_A_exo1"/>
    <property type="match status" value="1"/>
</dbReference>
<accession>A0AAN9WDV0</accession>
<evidence type="ECO:0000256" key="1">
    <source>
        <dbReference type="ARBA" id="ARBA00022722"/>
    </source>
</evidence>
<keyword evidence="2" id="KW-0378">Hydrolase</keyword>
<dbReference type="InterPro" id="IPR012337">
    <property type="entry name" value="RNaseH-like_sf"/>
</dbReference>
<dbReference type="InterPro" id="IPR036397">
    <property type="entry name" value="RNaseH_sf"/>
</dbReference>
<evidence type="ECO:0000256" key="3">
    <source>
        <dbReference type="ARBA" id="ARBA00022839"/>
    </source>
</evidence>
<comment type="caution">
    <text evidence="7">The sequence shown here is derived from an EMBL/GenBank/DDBJ whole genome shotgun (WGS) entry which is preliminary data.</text>
</comment>
<dbReference type="PANTHER" id="PTHR47765:SF2">
    <property type="entry name" value="EXONUCLEASE MUT-7 HOMOLOG"/>
    <property type="match status" value="1"/>
</dbReference>
<dbReference type="Pfam" id="PF01927">
    <property type="entry name" value="Mut7-C"/>
    <property type="match status" value="2"/>
</dbReference>
<dbReference type="Gene3D" id="3.30.420.10">
    <property type="entry name" value="Ribonuclease H-like superfamily/Ribonuclease H"/>
    <property type="match status" value="1"/>
</dbReference>
<name>A0AAN9WDV0_9ORTH</name>
<dbReference type="GO" id="GO:0006139">
    <property type="term" value="P:nucleobase-containing compound metabolic process"/>
    <property type="evidence" value="ECO:0007669"/>
    <property type="project" value="InterPro"/>
</dbReference>
<dbReference type="InterPro" id="IPR002562">
    <property type="entry name" value="3'-5'_exonuclease_dom"/>
</dbReference>
<dbReference type="Proteomes" id="UP001378592">
    <property type="component" value="Unassembled WGS sequence"/>
</dbReference>
<dbReference type="EMBL" id="JAZDUA010000006">
    <property type="protein sequence ID" value="KAK7874022.1"/>
    <property type="molecule type" value="Genomic_DNA"/>
</dbReference>